<dbReference type="InterPro" id="IPR013325">
    <property type="entry name" value="RNA_pol_sigma_r2"/>
</dbReference>
<reference evidence="9 10" key="1">
    <citation type="journal article" date="2014" name="J. Microbiol.">
        <title>Diaminobutyricibacter tongyongensis gen. nov., sp. nov. and Homoserinibacter gongjuensis gen. nov., sp. nov. belong to the family Microbacteriaceae.</title>
        <authorList>
            <person name="Kim S.J."/>
            <person name="Ahn J.H."/>
            <person name="Weon H.Y."/>
            <person name="Hamada M."/>
            <person name="Suzuki K."/>
            <person name="Kwon S.W."/>
        </authorList>
    </citation>
    <scope>NUCLEOTIDE SEQUENCE [LARGE SCALE GENOMIC DNA]</scope>
    <source>
        <strain evidence="9 10">NBRC 108724</strain>
    </source>
</reference>
<gene>
    <name evidence="9" type="ORF">G3T36_00520</name>
</gene>
<dbReference type="EMBL" id="JAAGWY010000001">
    <property type="protein sequence ID" value="NEN04345.1"/>
    <property type="molecule type" value="Genomic_DNA"/>
</dbReference>
<dbReference type="Gene3D" id="1.10.10.10">
    <property type="entry name" value="Winged helix-like DNA-binding domain superfamily/Winged helix DNA-binding domain"/>
    <property type="match status" value="1"/>
</dbReference>
<dbReference type="CDD" id="cd06171">
    <property type="entry name" value="Sigma70_r4"/>
    <property type="match status" value="1"/>
</dbReference>
<name>A0A6L9XST2_9MICO</name>
<organism evidence="9 10">
    <name type="scientific">Leifsonia tongyongensis</name>
    <dbReference type="NCBI Taxonomy" id="1268043"/>
    <lineage>
        <taxon>Bacteria</taxon>
        <taxon>Bacillati</taxon>
        <taxon>Actinomycetota</taxon>
        <taxon>Actinomycetes</taxon>
        <taxon>Micrococcales</taxon>
        <taxon>Microbacteriaceae</taxon>
        <taxon>Leifsonia</taxon>
    </lineage>
</organism>
<evidence type="ECO:0000256" key="3">
    <source>
        <dbReference type="ARBA" id="ARBA00023082"/>
    </source>
</evidence>
<dbReference type="RefSeq" id="WP_163287489.1">
    <property type="nucleotide sequence ID" value="NZ_JAAGWY010000001.1"/>
</dbReference>
<dbReference type="Proteomes" id="UP000474967">
    <property type="component" value="Unassembled WGS sequence"/>
</dbReference>
<evidence type="ECO:0000259" key="7">
    <source>
        <dbReference type="Pfam" id="PF04542"/>
    </source>
</evidence>
<dbReference type="PANTHER" id="PTHR43133:SF66">
    <property type="entry name" value="ECF RNA POLYMERASE SIGMA FACTOR SIGK"/>
    <property type="match status" value="1"/>
</dbReference>
<feature type="domain" description="RNA polymerase sigma-70 region 2" evidence="7">
    <location>
        <begin position="41"/>
        <end position="108"/>
    </location>
</feature>
<keyword evidence="5" id="KW-0804">Transcription</keyword>
<dbReference type="SUPFAM" id="SSF88946">
    <property type="entry name" value="Sigma2 domain of RNA polymerase sigma factors"/>
    <property type="match status" value="1"/>
</dbReference>
<evidence type="ECO:0000259" key="8">
    <source>
        <dbReference type="Pfam" id="PF04545"/>
    </source>
</evidence>
<keyword evidence="2" id="KW-0805">Transcription regulation</keyword>
<keyword evidence="3" id="KW-0731">Sigma factor</keyword>
<evidence type="ECO:0000256" key="1">
    <source>
        <dbReference type="ARBA" id="ARBA00010641"/>
    </source>
</evidence>
<keyword evidence="4" id="KW-0238">DNA-binding</keyword>
<dbReference type="Gene3D" id="1.10.1740.10">
    <property type="match status" value="1"/>
</dbReference>
<feature type="region of interest" description="Disordered" evidence="6">
    <location>
        <begin position="1"/>
        <end position="21"/>
    </location>
</feature>
<evidence type="ECO:0000313" key="9">
    <source>
        <dbReference type="EMBL" id="NEN04345.1"/>
    </source>
</evidence>
<dbReference type="NCBIfam" id="NF007228">
    <property type="entry name" value="PRK09646.1"/>
    <property type="match status" value="1"/>
</dbReference>
<dbReference type="InterPro" id="IPR039425">
    <property type="entry name" value="RNA_pol_sigma-70-like"/>
</dbReference>
<dbReference type="GO" id="GO:0006352">
    <property type="term" value="P:DNA-templated transcription initiation"/>
    <property type="evidence" value="ECO:0007669"/>
    <property type="project" value="InterPro"/>
</dbReference>
<feature type="domain" description="RNA polymerase sigma-70 region 4" evidence="8">
    <location>
        <begin position="145"/>
        <end position="193"/>
    </location>
</feature>
<dbReference type="GO" id="GO:0016987">
    <property type="term" value="F:sigma factor activity"/>
    <property type="evidence" value="ECO:0007669"/>
    <property type="project" value="UniProtKB-KW"/>
</dbReference>
<dbReference type="InterPro" id="IPR014284">
    <property type="entry name" value="RNA_pol_sigma-70_dom"/>
</dbReference>
<accession>A0A6L9XST2</accession>
<evidence type="ECO:0000313" key="10">
    <source>
        <dbReference type="Proteomes" id="UP000474967"/>
    </source>
</evidence>
<dbReference type="PANTHER" id="PTHR43133">
    <property type="entry name" value="RNA POLYMERASE ECF-TYPE SIGMA FACTO"/>
    <property type="match status" value="1"/>
</dbReference>
<comment type="similarity">
    <text evidence="1">Belongs to the sigma-70 factor family. ECF subfamily.</text>
</comment>
<evidence type="ECO:0000256" key="2">
    <source>
        <dbReference type="ARBA" id="ARBA00023015"/>
    </source>
</evidence>
<evidence type="ECO:0000256" key="6">
    <source>
        <dbReference type="SAM" id="MobiDB-lite"/>
    </source>
</evidence>
<dbReference type="GO" id="GO:0003677">
    <property type="term" value="F:DNA binding"/>
    <property type="evidence" value="ECO:0007669"/>
    <property type="project" value="UniProtKB-KW"/>
</dbReference>
<dbReference type="InterPro" id="IPR013324">
    <property type="entry name" value="RNA_pol_sigma_r3/r4-like"/>
</dbReference>
<evidence type="ECO:0000256" key="4">
    <source>
        <dbReference type="ARBA" id="ARBA00023125"/>
    </source>
</evidence>
<proteinExistence type="inferred from homology"/>
<dbReference type="SUPFAM" id="SSF88659">
    <property type="entry name" value="Sigma3 and sigma4 domains of RNA polymerase sigma factors"/>
    <property type="match status" value="1"/>
</dbReference>
<dbReference type="InterPro" id="IPR007630">
    <property type="entry name" value="RNA_pol_sigma70_r4"/>
</dbReference>
<dbReference type="Pfam" id="PF04542">
    <property type="entry name" value="Sigma70_r2"/>
    <property type="match status" value="1"/>
</dbReference>
<dbReference type="InterPro" id="IPR007627">
    <property type="entry name" value="RNA_pol_sigma70_r2"/>
</dbReference>
<protein>
    <submittedName>
        <fullName evidence="9">Sigma-70 family RNA polymerase sigma factor</fullName>
    </submittedName>
</protein>
<keyword evidence="10" id="KW-1185">Reference proteome</keyword>
<comment type="caution">
    <text evidence="9">The sequence shown here is derived from an EMBL/GenBank/DDBJ whole genome shotgun (WGS) entry which is preliminary data.</text>
</comment>
<dbReference type="InterPro" id="IPR036388">
    <property type="entry name" value="WH-like_DNA-bd_sf"/>
</dbReference>
<dbReference type="AlphaFoldDB" id="A0A6L9XST2"/>
<evidence type="ECO:0000256" key="5">
    <source>
        <dbReference type="ARBA" id="ARBA00023163"/>
    </source>
</evidence>
<dbReference type="Pfam" id="PF04545">
    <property type="entry name" value="Sigma70_r4"/>
    <property type="match status" value="1"/>
</dbReference>
<sequence>MLVNVPTGIGSDADESASAPDVTDNLLSRSATGDQASFGELYDLLSPRVFGLIKRLVVDQAQSEEVTQEVFLEVWQSAPRFDPNKGRAIGWIMTIAHRRAVDRIRAAQASRDRDTRIGIRDLPQDFDQVAEAVEVRIEHGRVVGAMSRLSEAQREAVSLAYYGGLTQSEIADRLGVPLGTVKTRLRDGMIRLRDELGVTS</sequence>
<dbReference type="NCBIfam" id="TIGR02937">
    <property type="entry name" value="sigma70-ECF"/>
    <property type="match status" value="1"/>
</dbReference>